<evidence type="ECO:0000259" key="2">
    <source>
        <dbReference type="Pfam" id="PF07811"/>
    </source>
</evidence>
<name>A0A1W9HXP8_9HYPH</name>
<evidence type="ECO:0000313" key="4">
    <source>
        <dbReference type="Proteomes" id="UP000192872"/>
    </source>
</evidence>
<feature type="domain" description="TadE-like" evidence="2">
    <location>
        <begin position="17"/>
        <end position="52"/>
    </location>
</feature>
<organism evidence="3 4">
    <name type="scientific">Candidatus Raskinella chloraquaticus</name>
    <dbReference type="NCBI Taxonomy" id="1951219"/>
    <lineage>
        <taxon>Bacteria</taxon>
        <taxon>Pseudomonadati</taxon>
        <taxon>Pseudomonadota</taxon>
        <taxon>Alphaproteobacteria</taxon>
        <taxon>Hyphomicrobiales</taxon>
        <taxon>Phreatobacteraceae</taxon>
        <taxon>Candidatus Raskinella</taxon>
    </lineage>
</organism>
<feature type="transmembrane region" description="Helical" evidence="1">
    <location>
        <begin position="20"/>
        <end position="41"/>
    </location>
</feature>
<keyword evidence="1" id="KW-0472">Membrane</keyword>
<reference evidence="3 4" key="1">
    <citation type="journal article" date="2017" name="Water Res.">
        <title>Comammox in drinking water systems.</title>
        <authorList>
            <person name="Wang Y."/>
            <person name="Ma L."/>
            <person name="Mao Y."/>
            <person name="Jiang X."/>
            <person name="Xia Y."/>
            <person name="Yu K."/>
            <person name="Li B."/>
            <person name="Zhang T."/>
        </authorList>
    </citation>
    <scope>NUCLEOTIDE SEQUENCE [LARGE SCALE GENOMIC DNA]</scope>
    <source>
        <strain evidence="3">SG_bin8</strain>
    </source>
</reference>
<dbReference type="AlphaFoldDB" id="A0A1W9HXP8"/>
<dbReference type="RefSeq" id="WP_376801399.1">
    <property type="nucleotide sequence ID" value="NZ_DBNB01000021.1"/>
</dbReference>
<dbReference type="Proteomes" id="UP000192872">
    <property type="component" value="Unassembled WGS sequence"/>
</dbReference>
<accession>A0A1W9HXP8</accession>
<dbReference type="STRING" id="1827387.A4S15_08800"/>
<dbReference type="Pfam" id="PF07811">
    <property type="entry name" value="TadE"/>
    <property type="match status" value="1"/>
</dbReference>
<comment type="caution">
    <text evidence="3">The sequence shown here is derived from an EMBL/GenBank/DDBJ whole genome shotgun (WGS) entry which is preliminary data.</text>
</comment>
<keyword evidence="1" id="KW-1133">Transmembrane helix</keyword>
<sequence>MRLIRALARRFTRQERGSIAVEFAILVPVLILLMGATYELAGGIEANSQLNIMVGQVALSWGDCSDSPAGDCQAEMNQYIAARTNIAPALNTSQLTLNLWQVNNSYGTVNVVYGTTAITAAATNLALAQIPEGQSGVIAIGSYNYQARAFTVVTQPFIGSGIVFSQHAVARKG</sequence>
<evidence type="ECO:0000256" key="1">
    <source>
        <dbReference type="SAM" id="Phobius"/>
    </source>
</evidence>
<dbReference type="InterPro" id="IPR012495">
    <property type="entry name" value="TadE-like_dom"/>
</dbReference>
<dbReference type="EMBL" id="LWDL01000015">
    <property type="protein sequence ID" value="OQW52236.1"/>
    <property type="molecule type" value="Genomic_DNA"/>
</dbReference>
<evidence type="ECO:0000313" key="3">
    <source>
        <dbReference type="EMBL" id="OQW52236.1"/>
    </source>
</evidence>
<protein>
    <recommendedName>
        <fullName evidence="2">TadE-like domain-containing protein</fullName>
    </recommendedName>
</protein>
<gene>
    <name evidence="3" type="ORF">A4S15_08800</name>
</gene>
<proteinExistence type="predicted"/>
<keyword evidence="1" id="KW-0812">Transmembrane</keyword>